<dbReference type="Proteomes" id="UP000642829">
    <property type="component" value="Unassembled WGS sequence"/>
</dbReference>
<feature type="chain" id="PRO_5035187098" evidence="2">
    <location>
        <begin position="20"/>
        <end position="565"/>
    </location>
</feature>
<dbReference type="RefSeq" id="WP_189511918.1">
    <property type="nucleotide sequence ID" value="NZ_BMXG01000003.1"/>
</dbReference>
<feature type="signal peptide" evidence="2">
    <location>
        <begin position="1"/>
        <end position="19"/>
    </location>
</feature>
<name>A0A8J3DF93_9BACT</name>
<comment type="caution">
    <text evidence="3">The sequence shown here is derived from an EMBL/GenBank/DDBJ whole genome shotgun (WGS) entry which is preliminary data.</text>
</comment>
<reference evidence="3" key="1">
    <citation type="journal article" date="2014" name="Int. J. Syst. Evol. Microbiol.">
        <title>Complete genome sequence of Corynebacterium casei LMG S-19264T (=DSM 44701T), isolated from a smear-ripened cheese.</title>
        <authorList>
            <consortium name="US DOE Joint Genome Institute (JGI-PGF)"/>
            <person name="Walter F."/>
            <person name="Albersmeier A."/>
            <person name="Kalinowski J."/>
            <person name="Ruckert C."/>
        </authorList>
    </citation>
    <scope>NUCLEOTIDE SEQUENCE</scope>
    <source>
        <strain evidence="3">KCTC 12870</strain>
    </source>
</reference>
<dbReference type="PROSITE" id="PS51257">
    <property type="entry name" value="PROKAR_LIPOPROTEIN"/>
    <property type="match status" value="1"/>
</dbReference>
<protein>
    <submittedName>
        <fullName evidence="3">Uncharacterized protein</fullName>
    </submittedName>
</protein>
<dbReference type="AlphaFoldDB" id="A0A8J3DF93"/>
<keyword evidence="4" id="KW-1185">Reference proteome</keyword>
<evidence type="ECO:0000313" key="4">
    <source>
        <dbReference type="Proteomes" id="UP000642829"/>
    </source>
</evidence>
<proteinExistence type="predicted"/>
<keyword evidence="2" id="KW-0732">Signal</keyword>
<evidence type="ECO:0000256" key="1">
    <source>
        <dbReference type="SAM" id="MobiDB-lite"/>
    </source>
</evidence>
<gene>
    <name evidence="3" type="ORF">GCM10007047_07110</name>
</gene>
<feature type="region of interest" description="Disordered" evidence="1">
    <location>
        <begin position="546"/>
        <end position="565"/>
    </location>
</feature>
<dbReference type="EMBL" id="BMXG01000003">
    <property type="protein sequence ID" value="GHB94045.1"/>
    <property type="molecule type" value="Genomic_DNA"/>
</dbReference>
<accession>A0A8J3DF93</accession>
<evidence type="ECO:0000313" key="3">
    <source>
        <dbReference type="EMBL" id="GHB94045.1"/>
    </source>
</evidence>
<sequence length="565" mass="61847">MIFLRLLWLLAIPCLFLVAGCGDPAAGSAVGPHAPDRSDAIREQYLDREAAVEASMEGRMAYQVKPRTGALGALTEEQLKAQRAMLRTLLIDAGESPLQAAIALDTVNAAPELAPDMDLAPVRATLKATLGQARARLGEQSDAAPVTVDSVNDLTLLTVLSLALGREEYAEDYERGVLGLLKAMDSTGRFGDLRGGIVRAFGIDDALIQAAYATALQGDDRLRGHSYFAFAPYWFMHRFQPNGAPYITHQITPEQARAIKRMTDGTLSSMASLYPSPEIQWWFEHFGPEESSAREVSVNEFLGPNALPADFAPPPYGLYPHAGVLFWRSSWERNADSLLVRGAVEADTNSVRDAGNLLWIAHGDPVLVDADMAYEVAPVLTDETKPRAIETRLIPADNVLRVGTAEPIDGRAPIITRELNSQGGNLRIDASALFPELGQWHRDVFWEAGGEVRIIDTIRYALGQRERTSVFWHLNATEPVNLEADRSRTIVEWDEFAIVIQGNSPLEIEQFLVPDGRGVDTSHIVLAMRTIGRPPSLRILTRVLPREKGKGGALPKKESPAPDAE</sequence>
<evidence type="ECO:0000256" key="2">
    <source>
        <dbReference type="SAM" id="SignalP"/>
    </source>
</evidence>
<organism evidence="3 4">
    <name type="scientific">Cerasicoccus arenae</name>
    <dbReference type="NCBI Taxonomy" id="424488"/>
    <lineage>
        <taxon>Bacteria</taxon>
        <taxon>Pseudomonadati</taxon>
        <taxon>Verrucomicrobiota</taxon>
        <taxon>Opitutia</taxon>
        <taxon>Puniceicoccales</taxon>
        <taxon>Cerasicoccaceae</taxon>
        <taxon>Cerasicoccus</taxon>
    </lineage>
</organism>
<reference evidence="3" key="2">
    <citation type="submission" date="2020-09" db="EMBL/GenBank/DDBJ databases">
        <authorList>
            <person name="Sun Q."/>
            <person name="Kim S."/>
        </authorList>
    </citation>
    <scope>NUCLEOTIDE SEQUENCE</scope>
    <source>
        <strain evidence="3">KCTC 12870</strain>
    </source>
</reference>
<dbReference type="Gene3D" id="2.70.98.70">
    <property type="match status" value="1"/>
</dbReference>